<organism evidence="6 7">
    <name type="scientific">Nocardioides panacis</name>
    <dbReference type="NCBI Taxonomy" id="2849501"/>
    <lineage>
        <taxon>Bacteria</taxon>
        <taxon>Bacillati</taxon>
        <taxon>Actinomycetota</taxon>
        <taxon>Actinomycetes</taxon>
        <taxon>Propionibacteriales</taxon>
        <taxon>Nocardioidaceae</taxon>
        <taxon>Nocardioides</taxon>
    </lineage>
</organism>
<dbReference type="PANTHER" id="PTHR44688:SF16">
    <property type="entry name" value="DNA-BINDING TRANSCRIPTIONAL ACTIVATOR DEVR_DOSR"/>
    <property type="match status" value="1"/>
</dbReference>
<dbReference type="Pfam" id="PF00196">
    <property type="entry name" value="GerE"/>
    <property type="match status" value="1"/>
</dbReference>
<evidence type="ECO:0000256" key="3">
    <source>
        <dbReference type="ARBA" id="ARBA00023163"/>
    </source>
</evidence>
<feature type="domain" description="HTH luxR-type" evidence="5">
    <location>
        <begin position="833"/>
        <end position="900"/>
    </location>
</feature>
<dbReference type="InterPro" id="IPR059106">
    <property type="entry name" value="WHD_MalT"/>
</dbReference>
<dbReference type="RefSeq" id="WP_216940570.1">
    <property type="nucleotide sequence ID" value="NZ_CP077062.1"/>
</dbReference>
<evidence type="ECO:0000256" key="2">
    <source>
        <dbReference type="ARBA" id="ARBA00023125"/>
    </source>
</evidence>
<dbReference type="CDD" id="cd06170">
    <property type="entry name" value="LuxR_C_like"/>
    <property type="match status" value="1"/>
</dbReference>
<proteinExistence type="predicted"/>
<evidence type="ECO:0000313" key="6">
    <source>
        <dbReference type="EMBL" id="QWZ08792.1"/>
    </source>
</evidence>
<sequence length="904" mass="97228">MDRQPSSRRRPAPAEEDPAPEQAPEQASGPGWYGVPLLTGQYASRPRLTSMLDQAGSVPLVLLSAPAGTGKTSLVADWVRRSGDLDRTAWVTFEAPDEAFWPAVVGGLERLAVPTPLVSGHAPVDRQLMLSLAAALARLPERVTLVVDGYELVDKDIATDLDFLLRHSGHRLRLVFVTRCDPVLPLYRYRLEESVAELRIAELAFTDDEASDLLVRSGVTLAPASVRALNTRTGGWAVGLRFAARILAACDDPDQGVEEVTGDRGNIAEYLLGEVLNAQEPEVRELLLSTSVADTLQPGLTEELGGRAAGRTLALLTKANAFVEPVPEHDGFYRYQPFFRDMLRAELAFESPERMEDLQRRAATWFAREGLLAEAVSHYVAIGAWVDAAAEVVDELAVGELLLGGTTGPLARILADLPEELVNPAVCIVRAVLALGGGDRERFGEQVDLAEMLVPPEPGLHHRAVSLTIEVLQVVHARLLGDPGPVLALVEQVEQTMSARDNRFRVEQRPELVALVIVSRGDALACAGRLAEAYDALAAGAGVLTRPGQEGLLLEYLGRMAVLSCFGGRLTRAEALAKRSADLADGLGLPATDRPTGAAAARAWIAAQRDDLRGASDHVAAARLSAPVFDDPLADTLLTVVTAGVQAARGDVPGALAVVDQAAAGPAGRHGWMADELRVARAHLRLAAGEPDVALLEVEDVQADRSERDVALVRVEVALERGDDRLAGELLPQLLDKDAPLATQVAGWLLEASRQLRAGSSLRARSAVDRALRLASRHGLRTPFRHASADVRKLVAGDPLLQAENPWLARSPRPARATPGRSAASAPRPRDLEDEAPVVEKLTSRELEVLGHLAELLTTEEIAATMFVSVNTIRTHVRSILRKLGVSRRNAAVRRARELDLLRP</sequence>
<dbReference type="KEGG" id="nps:KRR39_02760"/>
<evidence type="ECO:0000256" key="1">
    <source>
        <dbReference type="ARBA" id="ARBA00023015"/>
    </source>
</evidence>
<dbReference type="EMBL" id="CP077062">
    <property type="protein sequence ID" value="QWZ08792.1"/>
    <property type="molecule type" value="Genomic_DNA"/>
</dbReference>
<dbReference type="GO" id="GO:0003677">
    <property type="term" value="F:DNA binding"/>
    <property type="evidence" value="ECO:0007669"/>
    <property type="project" value="UniProtKB-KW"/>
</dbReference>
<dbReference type="PROSITE" id="PS50043">
    <property type="entry name" value="HTH_LUXR_2"/>
    <property type="match status" value="1"/>
</dbReference>
<dbReference type="Proteomes" id="UP000683575">
    <property type="component" value="Chromosome"/>
</dbReference>
<dbReference type="AlphaFoldDB" id="A0A975SZG6"/>
<evidence type="ECO:0000256" key="4">
    <source>
        <dbReference type="SAM" id="MobiDB-lite"/>
    </source>
</evidence>
<name>A0A975SZG6_9ACTN</name>
<feature type="region of interest" description="Disordered" evidence="4">
    <location>
        <begin position="1"/>
        <end position="31"/>
    </location>
</feature>
<keyword evidence="7" id="KW-1185">Reference proteome</keyword>
<accession>A0A975SZG6</accession>
<dbReference type="GO" id="GO:0006355">
    <property type="term" value="P:regulation of DNA-templated transcription"/>
    <property type="evidence" value="ECO:0007669"/>
    <property type="project" value="InterPro"/>
</dbReference>
<evidence type="ECO:0000313" key="7">
    <source>
        <dbReference type="Proteomes" id="UP000683575"/>
    </source>
</evidence>
<evidence type="ECO:0000259" key="5">
    <source>
        <dbReference type="PROSITE" id="PS50043"/>
    </source>
</evidence>
<protein>
    <submittedName>
        <fullName evidence="6">LuxR C-terminal-related transcriptional regulator</fullName>
    </submittedName>
</protein>
<feature type="compositionally biased region" description="Basic residues" evidence="4">
    <location>
        <begin position="1"/>
        <end position="11"/>
    </location>
</feature>
<dbReference type="SMART" id="SM00421">
    <property type="entry name" value="HTH_LUXR"/>
    <property type="match status" value="1"/>
</dbReference>
<dbReference type="PANTHER" id="PTHR44688">
    <property type="entry name" value="DNA-BINDING TRANSCRIPTIONAL ACTIVATOR DEVR_DOSR"/>
    <property type="match status" value="1"/>
</dbReference>
<gene>
    <name evidence="6" type="ORF">KRR39_02760</name>
</gene>
<reference evidence="6" key="1">
    <citation type="submission" date="2021-06" db="EMBL/GenBank/DDBJ databases">
        <title>Complete genome sequence of Nocardioides sp. G188.</title>
        <authorList>
            <person name="Im W.-T."/>
        </authorList>
    </citation>
    <scope>NUCLEOTIDE SEQUENCE</scope>
    <source>
        <strain evidence="6">G188</strain>
    </source>
</reference>
<keyword evidence="2" id="KW-0238">DNA-binding</keyword>
<feature type="region of interest" description="Disordered" evidence="4">
    <location>
        <begin position="806"/>
        <end position="835"/>
    </location>
</feature>
<dbReference type="InterPro" id="IPR000792">
    <property type="entry name" value="Tscrpt_reg_LuxR_C"/>
</dbReference>
<keyword evidence="1" id="KW-0805">Transcription regulation</keyword>
<keyword evidence="3" id="KW-0804">Transcription</keyword>
<dbReference type="Pfam" id="PF25873">
    <property type="entry name" value="WHD_MalT"/>
    <property type="match status" value="1"/>
</dbReference>